<feature type="domain" description="Myb-like" evidence="8">
    <location>
        <begin position="25"/>
        <end position="77"/>
    </location>
</feature>
<feature type="compositionally biased region" description="Polar residues" evidence="7">
    <location>
        <begin position="500"/>
        <end position="518"/>
    </location>
</feature>
<feature type="region of interest" description="Disordered" evidence="7">
    <location>
        <begin position="498"/>
        <end position="527"/>
    </location>
</feature>
<dbReference type="SUPFAM" id="SSF46689">
    <property type="entry name" value="Homeodomain-like"/>
    <property type="match status" value="1"/>
</dbReference>
<keyword evidence="6" id="KW-0539">Nucleus</keyword>
<dbReference type="PROSITE" id="PS50090">
    <property type="entry name" value="MYB_LIKE"/>
    <property type="match status" value="2"/>
</dbReference>
<feature type="domain" description="HTH myb-type" evidence="9">
    <location>
        <begin position="78"/>
        <end position="132"/>
    </location>
</feature>
<evidence type="ECO:0000256" key="7">
    <source>
        <dbReference type="SAM" id="MobiDB-lite"/>
    </source>
</evidence>
<evidence type="ECO:0000256" key="3">
    <source>
        <dbReference type="ARBA" id="ARBA00023015"/>
    </source>
</evidence>
<evidence type="ECO:0000259" key="9">
    <source>
        <dbReference type="PROSITE" id="PS51294"/>
    </source>
</evidence>
<dbReference type="GO" id="GO:0003700">
    <property type="term" value="F:DNA-binding transcription factor activity"/>
    <property type="evidence" value="ECO:0000318"/>
    <property type="project" value="GO_Central"/>
</dbReference>
<keyword evidence="3" id="KW-0805">Transcription regulation</keyword>
<gene>
    <name evidence="10" type="ORF">LSAT_V11C500273680</name>
</gene>
<dbReference type="GO" id="GO:0006355">
    <property type="term" value="P:regulation of DNA-templated transcription"/>
    <property type="evidence" value="ECO:0000318"/>
    <property type="project" value="GO_Central"/>
</dbReference>
<dbReference type="GO" id="GO:0005634">
    <property type="term" value="C:nucleus"/>
    <property type="evidence" value="ECO:0000318"/>
    <property type="project" value="GO_Central"/>
</dbReference>
<dbReference type="Proteomes" id="UP000235145">
    <property type="component" value="Unassembled WGS sequence"/>
</dbReference>
<comment type="caution">
    <text evidence="10">The sequence shown here is derived from an EMBL/GenBank/DDBJ whole genome shotgun (WGS) entry which is preliminary data.</text>
</comment>
<keyword evidence="2" id="KW-0677">Repeat</keyword>
<keyword evidence="11" id="KW-1185">Reference proteome</keyword>
<proteinExistence type="predicted"/>
<accession>A0A9R1VHU5</accession>
<evidence type="ECO:0000256" key="2">
    <source>
        <dbReference type="ARBA" id="ARBA00022737"/>
    </source>
</evidence>
<evidence type="ECO:0000313" key="11">
    <source>
        <dbReference type="Proteomes" id="UP000235145"/>
    </source>
</evidence>
<dbReference type="SMART" id="SM00717">
    <property type="entry name" value="SANT"/>
    <property type="match status" value="2"/>
</dbReference>
<dbReference type="InterPro" id="IPR001005">
    <property type="entry name" value="SANT/Myb"/>
</dbReference>
<dbReference type="PANTHER" id="PTHR47995">
    <property type="entry name" value="TRANSCRIPTION FACTOR MYB33-RELATED"/>
    <property type="match status" value="1"/>
</dbReference>
<dbReference type="InterPro" id="IPR017930">
    <property type="entry name" value="Myb_dom"/>
</dbReference>
<evidence type="ECO:0000256" key="4">
    <source>
        <dbReference type="ARBA" id="ARBA00023125"/>
    </source>
</evidence>
<dbReference type="CDD" id="cd00167">
    <property type="entry name" value="SANT"/>
    <property type="match status" value="2"/>
</dbReference>
<dbReference type="InterPro" id="IPR009057">
    <property type="entry name" value="Homeodomain-like_sf"/>
</dbReference>
<protein>
    <submittedName>
        <fullName evidence="10">Uncharacterized protein</fullName>
    </submittedName>
</protein>
<sequence>MSLKNDIINDGIRNMRRGVRGKQEYNELKKGHWRPAEDAILAKYVMKNGESNWNDLQRKGLLMRCGQSCRLRWVNHLRSNIKKGAFTLEEKSRIVRLHAEYGNRWSFIALHLPGRTDNEIKNYWYARFKRRVRNGLPVYPPGIHQHIKRREFFHLQPKKPPQSQKQLYISSSSSSSSFLENLDFNPSISSLSSSYVEHPSFNCIPTSTSFLHQTNMAASSLSSLVQANPDYNHFDFMSLMDPMSYPFLLNSSYHLDFMPYSNLDNYKNDGLTFTMPPPQNLSLSSSPYMPLFDKTRQITSLGMNPISQMDEAFSSKNFELYIPSIRSSVPSITPTYSSTNMNNVNCDTVSVPNGSYMTSMDASSSRFSLIDMGLKSQAKFFKDLNMMNNDSCSWLEIPPNRPPKELEEFLDDSYTKPPNPSTGIIFESIDNLQSEVLCSYVSLPNGNDMTFMDDFNSGFLPNDMEVKSKNNDFEGVNMMINDNWCNWSWLDFPPIGPPNHLNQDNNDAINPMEQSQDWSPGYIPSFN</sequence>
<organism evidence="10 11">
    <name type="scientific">Lactuca sativa</name>
    <name type="common">Garden lettuce</name>
    <dbReference type="NCBI Taxonomy" id="4236"/>
    <lineage>
        <taxon>Eukaryota</taxon>
        <taxon>Viridiplantae</taxon>
        <taxon>Streptophyta</taxon>
        <taxon>Embryophyta</taxon>
        <taxon>Tracheophyta</taxon>
        <taxon>Spermatophyta</taxon>
        <taxon>Magnoliopsida</taxon>
        <taxon>eudicotyledons</taxon>
        <taxon>Gunneridae</taxon>
        <taxon>Pentapetalae</taxon>
        <taxon>asterids</taxon>
        <taxon>campanulids</taxon>
        <taxon>Asterales</taxon>
        <taxon>Asteraceae</taxon>
        <taxon>Cichorioideae</taxon>
        <taxon>Cichorieae</taxon>
        <taxon>Lactucinae</taxon>
        <taxon>Lactuca</taxon>
    </lineage>
</organism>
<evidence type="ECO:0000259" key="8">
    <source>
        <dbReference type="PROSITE" id="PS50090"/>
    </source>
</evidence>
<evidence type="ECO:0000313" key="10">
    <source>
        <dbReference type="EMBL" id="KAJ0204971.1"/>
    </source>
</evidence>
<dbReference type="PANTHER" id="PTHR47995:SF18">
    <property type="entry name" value="TRANSCRIPTION FACTOR MYB65"/>
    <property type="match status" value="1"/>
</dbReference>
<dbReference type="Pfam" id="PF00249">
    <property type="entry name" value="Myb_DNA-binding"/>
    <property type="match status" value="2"/>
</dbReference>
<dbReference type="AlphaFoldDB" id="A0A9R1VHU5"/>
<dbReference type="EMBL" id="NBSK02000005">
    <property type="protein sequence ID" value="KAJ0204971.1"/>
    <property type="molecule type" value="Genomic_DNA"/>
</dbReference>
<evidence type="ECO:0000256" key="6">
    <source>
        <dbReference type="ARBA" id="ARBA00023242"/>
    </source>
</evidence>
<comment type="subcellular location">
    <subcellularLocation>
        <location evidence="1">Nucleus</location>
    </subcellularLocation>
</comment>
<evidence type="ECO:0000256" key="1">
    <source>
        <dbReference type="ARBA" id="ARBA00004123"/>
    </source>
</evidence>
<keyword evidence="5" id="KW-0804">Transcription</keyword>
<dbReference type="PROSITE" id="PS51294">
    <property type="entry name" value="HTH_MYB"/>
    <property type="match status" value="1"/>
</dbReference>
<reference evidence="10 11" key="1">
    <citation type="journal article" date="2017" name="Nat. Commun.">
        <title>Genome assembly with in vitro proximity ligation data and whole-genome triplication in lettuce.</title>
        <authorList>
            <person name="Reyes-Chin-Wo S."/>
            <person name="Wang Z."/>
            <person name="Yang X."/>
            <person name="Kozik A."/>
            <person name="Arikit S."/>
            <person name="Song C."/>
            <person name="Xia L."/>
            <person name="Froenicke L."/>
            <person name="Lavelle D.O."/>
            <person name="Truco M.J."/>
            <person name="Xia R."/>
            <person name="Zhu S."/>
            <person name="Xu C."/>
            <person name="Xu H."/>
            <person name="Xu X."/>
            <person name="Cox K."/>
            <person name="Korf I."/>
            <person name="Meyers B.C."/>
            <person name="Michelmore R.W."/>
        </authorList>
    </citation>
    <scope>NUCLEOTIDE SEQUENCE [LARGE SCALE GENOMIC DNA]</scope>
    <source>
        <strain evidence="11">cv. Salinas</strain>
        <tissue evidence="10">Seedlings</tissue>
    </source>
</reference>
<dbReference type="Gene3D" id="1.10.10.60">
    <property type="entry name" value="Homeodomain-like"/>
    <property type="match status" value="2"/>
</dbReference>
<name>A0A9R1VHU5_LACSA</name>
<dbReference type="GO" id="GO:0003677">
    <property type="term" value="F:DNA binding"/>
    <property type="evidence" value="ECO:0007669"/>
    <property type="project" value="UniProtKB-KW"/>
</dbReference>
<feature type="domain" description="Myb-like" evidence="8">
    <location>
        <begin position="78"/>
        <end position="128"/>
    </location>
</feature>
<evidence type="ECO:0000256" key="5">
    <source>
        <dbReference type="ARBA" id="ARBA00023163"/>
    </source>
</evidence>
<keyword evidence="4" id="KW-0238">DNA-binding</keyword>